<comment type="caution">
    <text evidence="8">The sequence shown here is derived from an EMBL/GenBank/DDBJ whole genome shotgun (WGS) entry which is preliminary data.</text>
</comment>
<evidence type="ECO:0000313" key="9">
    <source>
        <dbReference type="Proteomes" id="UP000004506"/>
    </source>
</evidence>
<dbReference type="InterPro" id="IPR050382">
    <property type="entry name" value="MFS_Na/Anion_cotransporter"/>
</dbReference>
<protein>
    <submittedName>
        <fullName evidence="8">Transporter, major facilitator family protein</fullName>
    </submittedName>
</protein>
<dbReference type="Pfam" id="PF07690">
    <property type="entry name" value="MFS_1"/>
    <property type="match status" value="1"/>
</dbReference>
<dbReference type="InterPro" id="IPR020846">
    <property type="entry name" value="MFS_dom"/>
</dbReference>
<comment type="similarity">
    <text evidence="5">Belongs to the major facilitator superfamily. Phthalate permease family.</text>
</comment>
<dbReference type="EMBL" id="ABJD02000099">
    <property type="protein sequence ID" value="EDU60878.1"/>
    <property type="molecule type" value="Genomic_DNA"/>
</dbReference>
<feature type="transmembrane region" description="Helical" evidence="6">
    <location>
        <begin position="235"/>
        <end position="256"/>
    </location>
</feature>
<keyword evidence="2 6" id="KW-0812">Transmembrane</keyword>
<evidence type="ECO:0000256" key="5">
    <source>
        <dbReference type="ARBA" id="ARBA00038514"/>
    </source>
</evidence>
<evidence type="ECO:0000256" key="3">
    <source>
        <dbReference type="ARBA" id="ARBA00022989"/>
    </source>
</evidence>
<evidence type="ECO:0000256" key="1">
    <source>
        <dbReference type="ARBA" id="ARBA00004141"/>
    </source>
</evidence>
<keyword evidence="4 6" id="KW-0472">Membrane</keyword>
<gene>
    <name evidence="8" type="ORF">PROSTU_01415</name>
</gene>
<feature type="transmembrane region" description="Helical" evidence="6">
    <location>
        <begin position="366"/>
        <end position="390"/>
    </location>
</feature>
<feature type="transmembrane region" description="Helical" evidence="6">
    <location>
        <begin position="396"/>
        <end position="417"/>
    </location>
</feature>
<dbReference type="AlphaFoldDB" id="A0AA86YZ22"/>
<evidence type="ECO:0000313" key="8">
    <source>
        <dbReference type="EMBL" id="EDU60878.1"/>
    </source>
</evidence>
<dbReference type="PROSITE" id="PS50850">
    <property type="entry name" value="MFS"/>
    <property type="match status" value="1"/>
</dbReference>
<dbReference type="InterPro" id="IPR011701">
    <property type="entry name" value="MFS"/>
</dbReference>
<reference evidence="8 9" key="3">
    <citation type="submission" date="2008-05" db="EMBL/GenBank/DDBJ databases">
        <authorList>
            <person name="Fulton L."/>
            <person name="Clifton S."/>
            <person name="Fulton B."/>
            <person name="Xu J."/>
            <person name="Minx P."/>
            <person name="Pepin K.H."/>
            <person name="Johnson M."/>
            <person name="Thiruvilangam P."/>
            <person name="Bhonagiri V."/>
            <person name="Nash W.E."/>
            <person name="Mardis E.R."/>
            <person name="Wilson R.K."/>
        </authorList>
    </citation>
    <scope>NUCLEOTIDE SEQUENCE [LARGE SCALE GENOMIC DNA]</scope>
    <source>
        <strain evidence="8 9">ATCC 25827</strain>
    </source>
</reference>
<dbReference type="Gene3D" id="1.20.1250.20">
    <property type="entry name" value="MFS general substrate transporter like domains"/>
    <property type="match status" value="2"/>
</dbReference>
<feature type="transmembrane region" description="Helical" evidence="6">
    <location>
        <begin position="141"/>
        <end position="165"/>
    </location>
</feature>
<dbReference type="Proteomes" id="UP000004506">
    <property type="component" value="Unassembled WGS sequence"/>
</dbReference>
<name>A0AA86YZ22_PROST</name>
<evidence type="ECO:0000256" key="6">
    <source>
        <dbReference type="SAM" id="Phobius"/>
    </source>
</evidence>
<dbReference type="CDD" id="cd17319">
    <property type="entry name" value="MFS_ExuT_GudP_like"/>
    <property type="match status" value="1"/>
</dbReference>
<comment type="subcellular location">
    <subcellularLocation>
        <location evidence="1">Membrane</location>
        <topology evidence="1">Multi-pass membrane protein</topology>
    </subcellularLocation>
</comment>
<sequence length="435" mass="47800">MVTMKNKNKGTKIRFSIAILMTLAIVINYLDRTVMSAAAPTISEELQISPEMMGWIMSAFFLSYALCQIPAGFIADKYGQRKTLAGSVLWWSLATAATALAKTPLSFISTRILMGMGEAGAYPCNSGIAAKWFPDRERGRITALFDSGSKFGTAFAMPLVVWIIAKWGWESAFIICGALGVLWVFAWLKVYHDPEQHPKISAEELAYIRDGQIKKDGIDNIQPMKWYQLIRYRNVQAMCIGFFMLDYAIYFFITWFPAYLMMERGMSLEEMGFAAMLPPLCGIAGQWLGGWTTDYLYIKYNNINLARKLPIVGGMLIATSIAFSGLVESVTLMMFLLCLSYAALAFAASAIWSLPGDVAPRNMTSVLGGMQSAVSNCGGILGPIVTGYIIAATGSFIWALIVSGIACAIGALVYLVMLRNIKPITPDNESLEKSN</sequence>
<dbReference type="InterPro" id="IPR036259">
    <property type="entry name" value="MFS_trans_sf"/>
</dbReference>
<organism evidence="8 9">
    <name type="scientific">Providencia stuartii ATCC 25827</name>
    <dbReference type="NCBI Taxonomy" id="471874"/>
    <lineage>
        <taxon>Bacteria</taxon>
        <taxon>Pseudomonadati</taxon>
        <taxon>Pseudomonadota</taxon>
        <taxon>Gammaproteobacteria</taxon>
        <taxon>Enterobacterales</taxon>
        <taxon>Morganellaceae</taxon>
        <taxon>Providencia</taxon>
    </lineage>
</organism>
<proteinExistence type="inferred from homology"/>
<feature type="transmembrane region" description="Helical" evidence="6">
    <location>
        <begin position="309"/>
        <end position="327"/>
    </location>
</feature>
<feature type="domain" description="Major facilitator superfamily (MFS) profile" evidence="7">
    <location>
        <begin position="17"/>
        <end position="422"/>
    </location>
</feature>
<dbReference type="PANTHER" id="PTHR11662">
    <property type="entry name" value="SOLUTE CARRIER FAMILY 17"/>
    <property type="match status" value="1"/>
</dbReference>
<dbReference type="PANTHER" id="PTHR11662:SF399">
    <property type="entry name" value="FI19708P1-RELATED"/>
    <property type="match status" value="1"/>
</dbReference>
<evidence type="ECO:0000256" key="4">
    <source>
        <dbReference type="ARBA" id="ARBA00023136"/>
    </source>
</evidence>
<dbReference type="GO" id="GO:0022857">
    <property type="term" value="F:transmembrane transporter activity"/>
    <property type="evidence" value="ECO:0007669"/>
    <property type="project" value="InterPro"/>
</dbReference>
<reference evidence="9" key="2">
    <citation type="submission" date="2008-04" db="EMBL/GenBank/DDBJ databases">
        <title>Draft genome sequence of Providencia stuartii(ATCC 25827).</title>
        <authorList>
            <person name="Sudarsanam P."/>
            <person name="Ley R."/>
            <person name="Guruge J."/>
            <person name="Turnbaugh P.J."/>
            <person name="Mahowald M."/>
            <person name="Liep D."/>
            <person name="Gordon J."/>
        </authorList>
    </citation>
    <scope>NUCLEOTIDE SEQUENCE [LARGE SCALE GENOMIC DNA]</scope>
    <source>
        <strain evidence="9">ATCC 25827</strain>
    </source>
</reference>
<evidence type="ECO:0000259" key="7">
    <source>
        <dbReference type="PROSITE" id="PS50850"/>
    </source>
</evidence>
<feature type="transmembrane region" description="Helical" evidence="6">
    <location>
        <begin position="276"/>
        <end position="297"/>
    </location>
</feature>
<keyword evidence="3 6" id="KW-1133">Transmembrane helix</keyword>
<accession>A0AA86YZ22</accession>
<dbReference type="GO" id="GO:0016020">
    <property type="term" value="C:membrane"/>
    <property type="evidence" value="ECO:0007669"/>
    <property type="project" value="UniProtKB-SubCell"/>
</dbReference>
<feature type="transmembrane region" description="Helical" evidence="6">
    <location>
        <begin position="171"/>
        <end position="191"/>
    </location>
</feature>
<feature type="transmembrane region" description="Helical" evidence="6">
    <location>
        <begin position="333"/>
        <end position="354"/>
    </location>
</feature>
<reference evidence="9" key="1">
    <citation type="submission" date="2008-04" db="EMBL/GenBank/DDBJ databases">
        <title>Draft genome sequence of Providencia stuartii (ATCC 25827).</title>
        <authorList>
            <person name="Sudarsanam P."/>
            <person name="Ley R."/>
            <person name="Guruge J."/>
            <person name="Turnbaugh P.J."/>
            <person name="Mahowald M."/>
            <person name="Liep D."/>
            <person name="Gordon J."/>
        </authorList>
    </citation>
    <scope>NUCLEOTIDE SEQUENCE [LARGE SCALE GENOMIC DNA]</scope>
    <source>
        <strain evidence="9">ATCC 25827</strain>
    </source>
</reference>
<evidence type="ECO:0000256" key="2">
    <source>
        <dbReference type="ARBA" id="ARBA00022692"/>
    </source>
</evidence>
<feature type="transmembrane region" description="Helical" evidence="6">
    <location>
        <begin position="52"/>
        <end position="75"/>
    </location>
</feature>
<dbReference type="SUPFAM" id="SSF103473">
    <property type="entry name" value="MFS general substrate transporter"/>
    <property type="match status" value="1"/>
</dbReference>